<accession>A0A5B7C1H3</accession>
<evidence type="ECO:0000256" key="1">
    <source>
        <dbReference type="ARBA" id="ARBA00022737"/>
    </source>
</evidence>
<evidence type="ECO:0000313" key="3">
    <source>
        <dbReference type="EMBL" id="MPA74755.1"/>
    </source>
</evidence>
<dbReference type="InterPro" id="IPR046960">
    <property type="entry name" value="PPR_At4g14850-like_plant"/>
</dbReference>
<sequence>MVFAVYFLSELNSQVRVHLDRVMIIQGASGYASNGRLEQALRSIIWMQQEGFKPDVVTVATVLLVCAQLRALKQGKEIHCYVVKNGFLPNASITTSLMMMYSKCGVLEYSFKLFDAMEKRNVISWTAMIDSYIESGYLHEALGVFRSMQLPKHRLDSVATARMLSVCAELGVLKLGKEIHGQALKKDFELVPFVSAGIVKMYGICGANDKAKLVFDAIPVKGSMTWTAIIEAFGLYQDAINLFKPNHFTFKVVLSICEKAEFVDEACQIFNLMTRRYKIKASEEHYASIIGLLTRVGRAEEAQRYIQLSSSLA</sequence>
<organism evidence="3">
    <name type="scientific">Davidia involucrata</name>
    <name type="common">Dove tree</name>
    <dbReference type="NCBI Taxonomy" id="16924"/>
    <lineage>
        <taxon>Eukaryota</taxon>
        <taxon>Viridiplantae</taxon>
        <taxon>Streptophyta</taxon>
        <taxon>Embryophyta</taxon>
        <taxon>Tracheophyta</taxon>
        <taxon>Spermatophyta</taxon>
        <taxon>Magnoliopsida</taxon>
        <taxon>eudicotyledons</taxon>
        <taxon>Gunneridae</taxon>
        <taxon>Pentapetalae</taxon>
        <taxon>asterids</taxon>
        <taxon>Cornales</taxon>
        <taxon>Nyssaceae</taxon>
        <taxon>Davidia</taxon>
    </lineage>
</organism>
<dbReference type="Pfam" id="PF13812">
    <property type="entry name" value="PPR_3"/>
    <property type="match status" value="1"/>
</dbReference>
<dbReference type="Pfam" id="PF01535">
    <property type="entry name" value="PPR"/>
    <property type="match status" value="2"/>
</dbReference>
<dbReference type="EMBL" id="GHES01044196">
    <property type="protein sequence ID" value="MPA74755.1"/>
    <property type="molecule type" value="Transcribed_RNA"/>
</dbReference>
<dbReference type="FunFam" id="1.25.40.10:FF:000344">
    <property type="entry name" value="Pentatricopeptide repeat-containing protein"/>
    <property type="match status" value="1"/>
</dbReference>
<dbReference type="PANTHER" id="PTHR24015:SF755">
    <property type="entry name" value="PENTACOTRIPEPTIDE-REPEAT REGION OF PRORP DOMAIN-CONTAINING PROTEIN"/>
    <property type="match status" value="1"/>
</dbReference>
<dbReference type="AlphaFoldDB" id="A0A5B7C1H3"/>
<dbReference type="PANTHER" id="PTHR24015">
    <property type="entry name" value="OS07G0578800 PROTEIN-RELATED"/>
    <property type="match status" value="1"/>
</dbReference>
<proteinExistence type="predicted"/>
<protein>
    <recommendedName>
        <fullName evidence="4">Pentatricopeptide repeat-containing protein</fullName>
    </recommendedName>
</protein>
<dbReference type="Gene3D" id="1.25.40.10">
    <property type="entry name" value="Tetratricopeptide repeat domain"/>
    <property type="match status" value="2"/>
</dbReference>
<dbReference type="InterPro" id="IPR002885">
    <property type="entry name" value="PPR_rpt"/>
</dbReference>
<gene>
    <name evidence="3" type="ORF">Din_044196</name>
</gene>
<dbReference type="NCBIfam" id="TIGR00756">
    <property type="entry name" value="PPR"/>
    <property type="match status" value="1"/>
</dbReference>
<evidence type="ECO:0008006" key="4">
    <source>
        <dbReference type="Google" id="ProtNLM"/>
    </source>
</evidence>
<feature type="repeat" description="PPR" evidence="2">
    <location>
        <begin position="121"/>
        <end position="155"/>
    </location>
</feature>
<name>A0A5B7C1H3_DAVIN</name>
<dbReference type="GO" id="GO:0003723">
    <property type="term" value="F:RNA binding"/>
    <property type="evidence" value="ECO:0007669"/>
    <property type="project" value="InterPro"/>
</dbReference>
<keyword evidence="1" id="KW-0677">Repeat</keyword>
<dbReference type="GO" id="GO:0009451">
    <property type="term" value="P:RNA modification"/>
    <property type="evidence" value="ECO:0007669"/>
    <property type="project" value="InterPro"/>
</dbReference>
<dbReference type="InterPro" id="IPR011990">
    <property type="entry name" value="TPR-like_helical_dom_sf"/>
</dbReference>
<reference evidence="3" key="1">
    <citation type="submission" date="2019-08" db="EMBL/GenBank/DDBJ databases">
        <title>Reference gene set and small RNA set construction with multiple tissues from Davidia involucrata Baill.</title>
        <authorList>
            <person name="Yang H."/>
            <person name="Zhou C."/>
            <person name="Li G."/>
            <person name="Wang J."/>
            <person name="Gao P."/>
            <person name="Wang M."/>
            <person name="Wang R."/>
            <person name="Zhao Y."/>
        </authorList>
    </citation>
    <scope>NUCLEOTIDE SEQUENCE</scope>
    <source>
        <tissue evidence="3">Mixed with DoveR01_LX</tissue>
    </source>
</reference>
<dbReference type="PROSITE" id="PS51375">
    <property type="entry name" value="PPR"/>
    <property type="match status" value="1"/>
</dbReference>
<evidence type="ECO:0000256" key="2">
    <source>
        <dbReference type="PROSITE-ProRule" id="PRU00708"/>
    </source>
</evidence>